<dbReference type="EMBL" id="AAHMLI010000023">
    <property type="protein sequence ID" value="EBX8629362.1"/>
    <property type="molecule type" value="Genomic_DNA"/>
</dbReference>
<dbReference type="InterPro" id="IPR012783">
    <property type="entry name" value="Znf_C4_TraR"/>
</dbReference>
<organism evidence="6">
    <name type="scientific">Salmonella enterica subsp. enterica serovar Kintambo</name>
    <dbReference type="NCBI Taxonomy" id="1192730"/>
    <lineage>
        <taxon>Bacteria</taxon>
        <taxon>Pseudomonadati</taxon>
        <taxon>Pseudomonadota</taxon>
        <taxon>Gammaproteobacteria</taxon>
        <taxon>Enterobacterales</taxon>
        <taxon>Enterobacteriaceae</taxon>
        <taxon>Salmonella</taxon>
    </lineage>
</organism>
<dbReference type="PANTHER" id="PTHR38777:SF1">
    <property type="entry name" value="DNAK SUPPRESSOR PROTEIN"/>
    <property type="match status" value="1"/>
</dbReference>
<keyword evidence="2" id="KW-0863">Zinc-finger</keyword>
<feature type="domain" description="Zinc finger DksA/TraR C4-type" evidence="5">
    <location>
        <begin position="36"/>
        <end position="66"/>
    </location>
</feature>
<name>A0A5W7S2N2_SALET</name>
<proteinExistence type="predicted"/>
<keyword evidence="3" id="KW-0862">Zinc</keyword>
<evidence type="ECO:0000313" key="6">
    <source>
        <dbReference type="EMBL" id="EBX8629362.1"/>
    </source>
</evidence>
<evidence type="ECO:0000256" key="2">
    <source>
        <dbReference type="ARBA" id="ARBA00022771"/>
    </source>
</evidence>
<dbReference type="SUPFAM" id="SSF57716">
    <property type="entry name" value="Glucocorticoid receptor-like (DNA-binding domain)"/>
    <property type="match status" value="1"/>
</dbReference>
<dbReference type="PANTHER" id="PTHR38777">
    <property type="entry name" value="FELS-2 PROPHAGE PROTEIN"/>
    <property type="match status" value="1"/>
</dbReference>
<reference evidence="6" key="1">
    <citation type="submission" date="2018-07" db="EMBL/GenBank/DDBJ databases">
        <authorList>
            <person name="Ashton P.M."/>
            <person name="Dallman T."/>
            <person name="Nair S."/>
            <person name="De Pinna E."/>
            <person name="Peters T."/>
            <person name="Grant K."/>
        </authorList>
    </citation>
    <scope>NUCLEOTIDE SEQUENCE</scope>
    <source>
        <strain evidence="6">242348</strain>
    </source>
</reference>
<keyword evidence="1" id="KW-0479">Metal-binding</keyword>
<comment type="caution">
    <text evidence="6">The sequence shown here is derived from an EMBL/GenBank/DDBJ whole genome shotgun (WGS) entry which is preliminary data.</text>
</comment>
<dbReference type="Gene3D" id="1.20.120.910">
    <property type="entry name" value="DksA, coiled-coil domain"/>
    <property type="match status" value="1"/>
</dbReference>
<evidence type="ECO:0000256" key="4">
    <source>
        <dbReference type="PROSITE-ProRule" id="PRU00510"/>
    </source>
</evidence>
<dbReference type="PROSITE" id="PS51128">
    <property type="entry name" value="ZF_DKSA_2"/>
    <property type="match status" value="1"/>
</dbReference>
<protein>
    <submittedName>
        <fullName evidence="6">TraR/DksA family transcriptional regulator</fullName>
    </submittedName>
</protein>
<evidence type="ECO:0000256" key="3">
    <source>
        <dbReference type="ARBA" id="ARBA00022833"/>
    </source>
</evidence>
<feature type="zinc finger region" description="dksA C4-type" evidence="4">
    <location>
        <begin position="36"/>
        <end position="60"/>
    </location>
</feature>
<evidence type="ECO:0000256" key="1">
    <source>
        <dbReference type="ARBA" id="ARBA00022723"/>
    </source>
</evidence>
<dbReference type="InterPro" id="IPR000962">
    <property type="entry name" value="Znf_DskA_TraR"/>
</dbReference>
<gene>
    <name evidence="6" type="ORF">DTU03_17945</name>
</gene>
<dbReference type="AlphaFoldDB" id="A0A5W7S2N2"/>
<dbReference type="NCBIfam" id="TIGR02419">
    <property type="entry name" value="C4_traR_proteo"/>
    <property type="match status" value="1"/>
</dbReference>
<dbReference type="Pfam" id="PF01258">
    <property type="entry name" value="zf-dskA_traR"/>
    <property type="match status" value="1"/>
</dbReference>
<accession>A0A5W7S2N2</accession>
<dbReference type="GO" id="GO:0008270">
    <property type="term" value="F:zinc ion binding"/>
    <property type="evidence" value="ECO:0007669"/>
    <property type="project" value="UniProtKB-KW"/>
</dbReference>
<dbReference type="GO" id="GO:1900378">
    <property type="term" value="P:positive regulation of secondary metabolite biosynthetic process"/>
    <property type="evidence" value="ECO:0007669"/>
    <property type="project" value="TreeGrafter"/>
</dbReference>
<sequence length="69" mass="8115">MMDEIDRDQEFNERQLEATIAHSRTAITDKPSLYFCRLCGETIPERRRQLVPGVSLCIDCQTDSERRNR</sequence>
<evidence type="ECO:0000259" key="5">
    <source>
        <dbReference type="Pfam" id="PF01258"/>
    </source>
</evidence>